<sequence length="110" mass="13681">MKTPEQVKEYRHNYYIQHKDYHYQKYRDWCNENQEGAAAIQKRWRDAHPHYYRDYMRKRKATTELLIFEFLDNGFGSHIDGYMIYLRNRGVPEKHINWFKVDVQKHLQKG</sequence>
<name>X1FWG1_9ZZZZ</name>
<protein>
    <submittedName>
        <fullName evidence="1">Uncharacterized protein</fullName>
    </submittedName>
</protein>
<evidence type="ECO:0000313" key="1">
    <source>
        <dbReference type="EMBL" id="GAH25108.1"/>
    </source>
</evidence>
<comment type="caution">
    <text evidence="1">The sequence shown here is derived from an EMBL/GenBank/DDBJ whole genome shotgun (WGS) entry which is preliminary data.</text>
</comment>
<gene>
    <name evidence="1" type="ORF">S03H2_00077</name>
</gene>
<organism evidence="1">
    <name type="scientific">marine sediment metagenome</name>
    <dbReference type="NCBI Taxonomy" id="412755"/>
    <lineage>
        <taxon>unclassified sequences</taxon>
        <taxon>metagenomes</taxon>
        <taxon>ecological metagenomes</taxon>
    </lineage>
</organism>
<reference evidence="1" key="1">
    <citation type="journal article" date="2014" name="Front. Microbiol.">
        <title>High frequency of phylogenetically diverse reductive dehalogenase-homologous genes in deep subseafloor sedimentary metagenomes.</title>
        <authorList>
            <person name="Kawai M."/>
            <person name="Futagami T."/>
            <person name="Toyoda A."/>
            <person name="Takaki Y."/>
            <person name="Nishi S."/>
            <person name="Hori S."/>
            <person name="Arai W."/>
            <person name="Tsubouchi T."/>
            <person name="Morono Y."/>
            <person name="Uchiyama I."/>
            <person name="Ito T."/>
            <person name="Fujiyama A."/>
            <person name="Inagaki F."/>
            <person name="Takami H."/>
        </authorList>
    </citation>
    <scope>NUCLEOTIDE SEQUENCE</scope>
    <source>
        <strain evidence="1">Expedition CK06-06</strain>
    </source>
</reference>
<dbReference type="EMBL" id="BARU01000006">
    <property type="protein sequence ID" value="GAH25108.1"/>
    <property type="molecule type" value="Genomic_DNA"/>
</dbReference>
<dbReference type="AlphaFoldDB" id="X1FWG1"/>
<accession>X1FWG1</accession>
<proteinExistence type="predicted"/>